<evidence type="ECO:0000313" key="7">
    <source>
        <dbReference type="EMBL" id="BCU69066.1"/>
    </source>
</evidence>
<evidence type="ECO:0000256" key="2">
    <source>
        <dbReference type="ARBA" id="ARBA00012415"/>
    </source>
</evidence>
<sequence length="256" mass="29151">MINIHAVITAAGLGTRLLPASKEIPKEMFPIPFKGQFKPIIQIIFEQLYDIGIRDFIIVVGRGKRVIEDHFTPDYDFINYLESKGKVNQADYLRQFYRKIEDSRIAFVNQPEPRGFGDAVLRAEPFVQGEFLVVAADTILSTIPISSMVVNSFLVTTVRDPRPYGVVVVDDEGFVIDVEEKPKEPKSNLVIVPYYIFDKDIFGELKQVKYNDELQLTDGIKGLIRKGKKFKAIKVDIVYDLGTIDNYIESIRKLVT</sequence>
<dbReference type="SUPFAM" id="SSF53448">
    <property type="entry name" value="Nucleotide-diphospho-sugar transferases"/>
    <property type="match status" value="1"/>
</dbReference>
<dbReference type="EMBL" id="AP024597">
    <property type="protein sequence ID" value="BCU69066.1"/>
    <property type="molecule type" value="Genomic_DNA"/>
</dbReference>
<name>A0A8D5U537_9CREN</name>
<dbReference type="GO" id="GO:0006011">
    <property type="term" value="P:UDP-alpha-D-glucose metabolic process"/>
    <property type="evidence" value="ECO:0007669"/>
    <property type="project" value="InterPro"/>
</dbReference>
<dbReference type="Proteomes" id="UP000825123">
    <property type="component" value="Chromosome"/>
</dbReference>
<dbReference type="PANTHER" id="PTHR43197:SF1">
    <property type="entry name" value="UTP--GLUCOSE-1-PHOSPHATE URIDYLYLTRANSFERASE"/>
    <property type="match status" value="1"/>
</dbReference>
<accession>A0A8D5U537</accession>
<keyword evidence="3" id="KW-0808">Transferase</keyword>
<evidence type="ECO:0000256" key="5">
    <source>
        <dbReference type="ARBA" id="ARBA00048128"/>
    </source>
</evidence>
<dbReference type="Pfam" id="PF00483">
    <property type="entry name" value="NTP_transferase"/>
    <property type="match status" value="1"/>
</dbReference>
<dbReference type="GO" id="GO:0003983">
    <property type="term" value="F:UTP:glucose-1-phosphate uridylyltransferase activity"/>
    <property type="evidence" value="ECO:0007669"/>
    <property type="project" value="UniProtKB-EC"/>
</dbReference>
<evidence type="ECO:0000256" key="4">
    <source>
        <dbReference type="ARBA" id="ARBA00022695"/>
    </source>
</evidence>
<dbReference type="InterPro" id="IPR005771">
    <property type="entry name" value="GalU_uridylyltTrfase_bac/arc"/>
</dbReference>
<evidence type="ECO:0000259" key="6">
    <source>
        <dbReference type="Pfam" id="PF00483"/>
    </source>
</evidence>
<dbReference type="EC" id="2.7.7.9" evidence="2"/>
<keyword evidence="8" id="KW-1185">Reference proteome</keyword>
<dbReference type="AlphaFoldDB" id="A0A8D5U537"/>
<dbReference type="Gene3D" id="3.90.550.10">
    <property type="entry name" value="Spore Coat Polysaccharide Biosynthesis Protein SpsA, Chain A"/>
    <property type="match status" value="1"/>
</dbReference>
<comment type="catalytic activity">
    <reaction evidence="5">
        <text>alpha-D-glucose 1-phosphate + UTP + H(+) = UDP-alpha-D-glucose + diphosphate</text>
        <dbReference type="Rhea" id="RHEA:19889"/>
        <dbReference type="ChEBI" id="CHEBI:15378"/>
        <dbReference type="ChEBI" id="CHEBI:33019"/>
        <dbReference type="ChEBI" id="CHEBI:46398"/>
        <dbReference type="ChEBI" id="CHEBI:58601"/>
        <dbReference type="ChEBI" id="CHEBI:58885"/>
        <dbReference type="EC" id="2.7.7.9"/>
    </reaction>
</comment>
<evidence type="ECO:0000256" key="1">
    <source>
        <dbReference type="ARBA" id="ARBA00006890"/>
    </source>
</evidence>
<protein>
    <recommendedName>
        <fullName evidence="2">UTP--glucose-1-phosphate uridylyltransferase</fullName>
        <ecNumber evidence="2">2.7.7.9</ecNumber>
    </recommendedName>
</protein>
<dbReference type="KEGG" id="csty:KN1_03630"/>
<reference evidence="7 8" key="1">
    <citation type="submission" date="2021-04" db="EMBL/GenBank/DDBJ databases">
        <title>Complete genome sequence of Stygiolobus sp. KN-1.</title>
        <authorList>
            <person name="Nakamura K."/>
            <person name="Sakai H."/>
            <person name="Kurosawa N."/>
        </authorList>
    </citation>
    <scope>NUCLEOTIDE SEQUENCE [LARGE SCALE GENOMIC DNA]</scope>
    <source>
        <strain evidence="7 8">KN-1</strain>
    </source>
</reference>
<dbReference type="PANTHER" id="PTHR43197">
    <property type="entry name" value="UTP--GLUCOSE-1-PHOSPHATE URIDYLYLTRANSFERASE"/>
    <property type="match status" value="1"/>
</dbReference>
<keyword evidence="4" id="KW-0548">Nucleotidyltransferase</keyword>
<gene>
    <name evidence="7" type="ORF">KN1_03630</name>
</gene>
<dbReference type="InterPro" id="IPR005835">
    <property type="entry name" value="NTP_transferase_dom"/>
</dbReference>
<proteinExistence type="inferred from homology"/>
<dbReference type="InterPro" id="IPR029044">
    <property type="entry name" value="Nucleotide-diphossugar_trans"/>
</dbReference>
<evidence type="ECO:0000313" key="8">
    <source>
        <dbReference type="Proteomes" id="UP000825123"/>
    </source>
</evidence>
<comment type="similarity">
    <text evidence="1">Belongs to the UDPGP type 2 family.</text>
</comment>
<evidence type="ECO:0000256" key="3">
    <source>
        <dbReference type="ARBA" id="ARBA00022679"/>
    </source>
</evidence>
<organism evidence="7 8">
    <name type="scientific">Stygiolobus caldivivus</name>
    <dbReference type="NCBI Taxonomy" id="2824673"/>
    <lineage>
        <taxon>Archaea</taxon>
        <taxon>Thermoproteota</taxon>
        <taxon>Thermoprotei</taxon>
        <taxon>Sulfolobales</taxon>
        <taxon>Sulfolobaceae</taxon>
        <taxon>Stygiolobus</taxon>
    </lineage>
</organism>
<feature type="domain" description="Nucleotidyl transferase" evidence="6">
    <location>
        <begin position="6"/>
        <end position="253"/>
    </location>
</feature>